<protein>
    <submittedName>
        <fullName evidence="1">Uncharacterized protein</fullName>
    </submittedName>
</protein>
<dbReference type="SUPFAM" id="SSF56672">
    <property type="entry name" value="DNA/RNA polymerases"/>
    <property type="match status" value="1"/>
</dbReference>
<dbReference type="InterPro" id="IPR043502">
    <property type="entry name" value="DNA/RNA_pol_sf"/>
</dbReference>
<evidence type="ECO:0000313" key="1">
    <source>
        <dbReference type="EMBL" id="KAL2650250.1"/>
    </source>
</evidence>
<keyword evidence="2" id="KW-1185">Reference proteome</keyword>
<organism evidence="1 2">
    <name type="scientific">Riccia fluitans</name>
    <dbReference type="NCBI Taxonomy" id="41844"/>
    <lineage>
        <taxon>Eukaryota</taxon>
        <taxon>Viridiplantae</taxon>
        <taxon>Streptophyta</taxon>
        <taxon>Embryophyta</taxon>
        <taxon>Marchantiophyta</taxon>
        <taxon>Marchantiopsida</taxon>
        <taxon>Marchantiidae</taxon>
        <taxon>Marchantiales</taxon>
        <taxon>Ricciaceae</taxon>
        <taxon>Riccia</taxon>
    </lineage>
</organism>
<proteinExistence type="predicted"/>
<gene>
    <name evidence="1" type="ORF">R1flu_018378</name>
</gene>
<reference evidence="1 2" key="1">
    <citation type="submission" date="2024-09" db="EMBL/GenBank/DDBJ databases">
        <title>Chromosome-scale assembly of Riccia fluitans.</title>
        <authorList>
            <person name="Paukszto L."/>
            <person name="Sawicki J."/>
            <person name="Karawczyk K."/>
            <person name="Piernik-Szablinska J."/>
            <person name="Szczecinska M."/>
            <person name="Mazdziarz M."/>
        </authorList>
    </citation>
    <scope>NUCLEOTIDE SEQUENCE [LARGE SCALE GENOMIC DNA]</scope>
    <source>
        <strain evidence="1">Rf_01</strain>
        <tissue evidence="1">Aerial parts of the thallus</tissue>
    </source>
</reference>
<dbReference type="Gene3D" id="3.30.70.270">
    <property type="match status" value="1"/>
</dbReference>
<dbReference type="Proteomes" id="UP001605036">
    <property type="component" value="Unassembled WGS sequence"/>
</dbReference>
<comment type="caution">
    <text evidence="1">The sequence shown here is derived from an EMBL/GenBank/DDBJ whole genome shotgun (WGS) entry which is preliminary data.</text>
</comment>
<name>A0ABD1ZFN6_9MARC</name>
<dbReference type="InterPro" id="IPR053134">
    <property type="entry name" value="RNA-dir_DNA_polymerase"/>
</dbReference>
<dbReference type="PANTHER" id="PTHR24559">
    <property type="entry name" value="TRANSPOSON TY3-I GAG-POL POLYPROTEIN"/>
    <property type="match status" value="1"/>
</dbReference>
<dbReference type="InterPro" id="IPR043128">
    <property type="entry name" value="Rev_trsase/Diguanyl_cyclase"/>
</dbReference>
<dbReference type="AlphaFoldDB" id="A0ABD1ZFN6"/>
<dbReference type="PANTHER" id="PTHR24559:SF444">
    <property type="entry name" value="REVERSE TRANSCRIPTASE DOMAIN-CONTAINING PROTEIN"/>
    <property type="match status" value="1"/>
</dbReference>
<dbReference type="Gene3D" id="3.10.10.10">
    <property type="entry name" value="HIV Type 1 Reverse Transcriptase, subunit A, domain 1"/>
    <property type="match status" value="1"/>
</dbReference>
<accession>A0ABD1ZFN6</accession>
<evidence type="ECO:0000313" key="2">
    <source>
        <dbReference type="Proteomes" id="UP001605036"/>
    </source>
</evidence>
<sequence>MLRRHGKAFAFKPHEIGCVDPSVVTPMIIFTVPHASWDLRPILMPRALLPKLMELLKEKMRMKILEPSFAPYSSRWFTMPKKNWSLRFIQDMQLVNTVTIRNTREGPIVDEYAEAFAERAIYSMGNLYSGYDQFQLAEGSRDVTTMKTTLGLV</sequence>
<dbReference type="EMBL" id="JBHFFA010000001">
    <property type="protein sequence ID" value="KAL2650250.1"/>
    <property type="molecule type" value="Genomic_DNA"/>
</dbReference>